<organism evidence="3 4">
    <name type="scientific">Streptomyces cinereoruber</name>
    <dbReference type="NCBI Taxonomy" id="67260"/>
    <lineage>
        <taxon>Bacteria</taxon>
        <taxon>Bacillati</taxon>
        <taxon>Actinomycetota</taxon>
        <taxon>Actinomycetes</taxon>
        <taxon>Kitasatosporales</taxon>
        <taxon>Streptomycetaceae</taxon>
        <taxon>Streptomyces</taxon>
    </lineage>
</organism>
<keyword evidence="2" id="KW-1133">Transmembrane helix</keyword>
<dbReference type="Proteomes" id="UP000642014">
    <property type="component" value="Unassembled WGS sequence"/>
</dbReference>
<accession>A0AAV4KJ60</accession>
<dbReference type="AlphaFoldDB" id="A0AAV4KJ60"/>
<feature type="compositionally biased region" description="Pro residues" evidence="1">
    <location>
        <begin position="1"/>
        <end position="13"/>
    </location>
</feature>
<feature type="region of interest" description="Disordered" evidence="1">
    <location>
        <begin position="1"/>
        <end position="20"/>
    </location>
</feature>
<evidence type="ECO:0000313" key="3">
    <source>
        <dbReference type="EMBL" id="GGR23603.1"/>
    </source>
</evidence>
<reference evidence="3 4" key="1">
    <citation type="journal article" date="2014" name="Int. J. Syst. Evol. Microbiol.">
        <title>Complete genome sequence of Corynebacterium casei LMG S-19264T (=DSM 44701T), isolated from a smear-ripened cheese.</title>
        <authorList>
            <consortium name="US DOE Joint Genome Institute (JGI-PGF)"/>
            <person name="Walter F."/>
            <person name="Albersmeier A."/>
            <person name="Kalinowski J."/>
            <person name="Ruckert C."/>
        </authorList>
    </citation>
    <scope>NUCLEOTIDE SEQUENCE [LARGE SCALE GENOMIC DNA]</scope>
    <source>
        <strain evidence="3 4">JCM 4205</strain>
    </source>
</reference>
<keyword evidence="2" id="KW-0472">Membrane</keyword>
<comment type="caution">
    <text evidence="3">The sequence shown here is derived from an EMBL/GenBank/DDBJ whole genome shotgun (WGS) entry which is preliminary data.</text>
</comment>
<proteinExistence type="predicted"/>
<dbReference type="EMBL" id="BMSJ01000004">
    <property type="protein sequence ID" value="GGR23603.1"/>
    <property type="molecule type" value="Genomic_DNA"/>
</dbReference>
<dbReference type="RefSeq" id="WP_062757612.1">
    <property type="nucleotide sequence ID" value="NZ_BMSJ01000004.1"/>
</dbReference>
<protein>
    <submittedName>
        <fullName evidence="3">Uncharacterized protein</fullName>
    </submittedName>
</protein>
<evidence type="ECO:0000313" key="4">
    <source>
        <dbReference type="Proteomes" id="UP000642014"/>
    </source>
</evidence>
<evidence type="ECO:0000256" key="2">
    <source>
        <dbReference type="SAM" id="Phobius"/>
    </source>
</evidence>
<keyword evidence="2" id="KW-0812">Transmembrane</keyword>
<name>A0AAV4KJ60_9ACTN</name>
<gene>
    <name evidence="3" type="ORF">GCM10010497_27290</name>
</gene>
<sequence>MQPQQPHPAPAPAAPAQSRNRTRTVALSLMAGLVLGVAGTGVAWTLSGDTASAGGGPAGDAQAACRALDGFDPAKYTEKGPAGEIALNRYAAADALSASAAAGDARYAPLAQAVRGSRQRHAVTFEFNAEVKKELDRARAFCEDL</sequence>
<dbReference type="GeneID" id="95452950"/>
<feature type="transmembrane region" description="Helical" evidence="2">
    <location>
        <begin position="25"/>
        <end position="46"/>
    </location>
</feature>
<evidence type="ECO:0000256" key="1">
    <source>
        <dbReference type="SAM" id="MobiDB-lite"/>
    </source>
</evidence>